<proteinExistence type="predicted"/>
<dbReference type="PANTHER" id="PTHR45824">
    <property type="entry name" value="GH16843P"/>
    <property type="match status" value="1"/>
</dbReference>
<dbReference type="GO" id="GO:0008654">
    <property type="term" value="P:phospholipid biosynthetic process"/>
    <property type="evidence" value="ECO:0007669"/>
    <property type="project" value="EnsemblFungi"/>
</dbReference>
<keyword evidence="2" id="KW-0256">Endoplasmic reticulum</keyword>
<dbReference type="GO" id="GO:0008526">
    <property type="term" value="F:phosphatidylinositol transfer activity"/>
    <property type="evidence" value="ECO:0007669"/>
    <property type="project" value="EnsemblFungi"/>
</dbReference>
<dbReference type="InterPro" id="IPR036865">
    <property type="entry name" value="CRAL-TRIO_dom_sf"/>
</dbReference>
<dbReference type="InterPro" id="IPR011074">
    <property type="entry name" value="CRAL/TRIO_N_dom"/>
</dbReference>
<sequence length="346" mass="40447">MGLFSKKAELNTPNTNKDQLIKIDQVFPLTNRSHPPKRLRKLTEEQFSKYNEVLSHFKDESLTLPISTDPSSDKLPLNSWEMFWLSRECIYRYLKAQKWNVANAIKALTNTLTWRRESGLVKGINKQLDPNEIGIENETGKEVILGYDYSDRPVFYMRNGRQNTESSFRQVQHLIFMAERTVMLCPQGVDSMSVLVDFKKYKGPGIISDKAPPVSIAKACLGAFENHYPERLGRMLFTNIPWFIWAFIKLMYPFLDPDTKEKVVFDEPFEKYVDPKQLDSLYNGLVDFQYSHKLYWPDFVEKTEALYQKQYERFVKFGGVIGLSEFDFKGDHDEMIYPVDCDMTKI</sequence>
<organism evidence="6 7">
    <name type="scientific">Kazachstania africana (strain ATCC 22294 / BCRC 22015 / CBS 2517 / CECT 1963 / NBRC 1671 / NRRL Y-8276)</name>
    <name type="common">Yeast</name>
    <name type="synonym">Kluyveromyces africanus</name>
    <dbReference type="NCBI Taxonomy" id="1071382"/>
    <lineage>
        <taxon>Eukaryota</taxon>
        <taxon>Fungi</taxon>
        <taxon>Dikarya</taxon>
        <taxon>Ascomycota</taxon>
        <taxon>Saccharomycotina</taxon>
        <taxon>Saccharomycetes</taxon>
        <taxon>Saccharomycetales</taxon>
        <taxon>Saccharomycetaceae</taxon>
        <taxon>Kazachstania</taxon>
    </lineage>
</organism>
<evidence type="ECO:0000256" key="2">
    <source>
        <dbReference type="ARBA" id="ARBA00022848"/>
    </source>
</evidence>
<dbReference type="GO" id="GO:0032934">
    <property type="term" value="F:sterol binding"/>
    <property type="evidence" value="ECO:0007669"/>
    <property type="project" value="EnsemblFungi"/>
</dbReference>
<name>H2AUI9_KAZAF</name>
<dbReference type="FunFam" id="3.40.525.10:FF:000013">
    <property type="entry name" value="Phosphatidylinositol transfer protein PDR16"/>
    <property type="match status" value="1"/>
</dbReference>
<evidence type="ECO:0000259" key="5">
    <source>
        <dbReference type="PROSITE" id="PS50191"/>
    </source>
</evidence>
<dbReference type="FunCoup" id="H2AUI9">
    <property type="interactions" value="118"/>
</dbReference>
<dbReference type="PROSITE" id="PS50191">
    <property type="entry name" value="CRAL_TRIO"/>
    <property type="match status" value="1"/>
</dbReference>
<keyword evidence="7" id="KW-1185">Reference proteome</keyword>
<comment type="catalytic activity">
    <reaction evidence="3">
        <text>a 1,2-diacyl-sn-glycero-3-phospho-(1D-myo-inositol)(in) = a 1,2-diacyl-sn-glycero-3-phospho-(1D-myo-inositol)(out)</text>
        <dbReference type="Rhea" id="RHEA:38691"/>
        <dbReference type="ChEBI" id="CHEBI:57880"/>
    </reaction>
    <physiologicalReaction direction="left-to-right" evidence="3">
        <dbReference type="Rhea" id="RHEA:38692"/>
    </physiologicalReaction>
</comment>
<dbReference type="KEGG" id="kaf:KAFR_0D03910"/>
<dbReference type="GO" id="GO:0043001">
    <property type="term" value="P:Golgi to plasma membrane protein transport"/>
    <property type="evidence" value="ECO:0007669"/>
    <property type="project" value="EnsemblFungi"/>
</dbReference>
<dbReference type="Pfam" id="PF03765">
    <property type="entry name" value="CRAL_TRIO_N"/>
    <property type="match status" value="1"/>
</dbReference>
<protein>
    <recommendedName>
        <fullName evidence="4">SEC14 homolog 3</fullName>
    </recommendedName>
</protein>
<evidence type="ECO:0000256" key="1">
    <source>
        <dbReference type="ARBA" id="ARBA00004144"/>
    </source>
</evidence>
<dbReference type="GO" id="GO:2001247">
    <property type="term" value="P:positive regulation of phosphatidylcholine biosynthetic process"/>
    <property type="evidence" value="ECO:0007669"/>
    <property type="project" value="EnsemblFungi"/>
</dbReference>
<evidence type="ECO:0000256" key="4">
    <source>
        <dbReference type="ARBA" id="ARBA00083195"/>
    </source>
</evidence>
<reference evidence="6 7" key="1">
    <citation type="journal article" date="2011" name="Proc. Natl. Acad. Sci. U.S.A.">
        <title>Evolutionary erosion of yeast sex chromosomes by mating-type switching accidents.</title>
        <authorList>
            <person name="Gordon J.L."/>
            <person name="Armisen D."/>
            <person name="Proux-Wera E."/>
            <person name="Oheigeartaigh S.S."/>
            <person name="Byrne K.P."/>
            <person name="Wolfe K.H."/>
        </authorList>
    </citation>
    <scope>NUCLEOTIDE SEQUENCE [LARGE SCALE GENOMIC DNA]</scope>
    <source>
        <strain evidence="7">ATCC 22294 / BCRC 22015 / CBS 2517 / CECT 1963 / NBRC 1671 / NRRL Y-8276</strain>
    </source>
</reference>
<dbReference type="InterPro" id="IPR001251">
    <property type="entry name" value="CRAL-TRIO_dom"/>
</dbReference>
<dbReference type="AlphaFoldDB" id="H2AUI9"/>
<dbReference type="Proteomes" id="UP000005220">
    <property type="component" value="Chromosome 4"/>
</dbReference>
<dbReference type="SUPFAM" id="SSF46938">
    <property type="entry name" value="CRAL/TRIO N-terminal domain"/>
    <property type="match status" value="1"/>
</dbReference>
<feature type="domain" description="CRAL-TRIO" evidence="5">
    <location>
        <begin position="132"/>
        <end position="290"/>
    </location>
</feature>
<dbReference type="InParanoid" id="H2AUI9"/>
<dbReference type="InterPro" id="IPR052578">
    <property type="entry name" value="PI_Transfer_CRAL-TRIO"/>
</dbReference>
<dbReference type="OrthoDB" id="75724at2759"/>
<evidence type="ECO:0000256" key="3">
    <source>
        <dbReference type="ARBA" id="ARBA00024146"/>
    </source>
</evidence>
<accession>H2AUI9</accession>
<evidence type="ECO:0000313" key="6">
    <source>
        <dbReference type="EMBL" id="CCF58039.1"/>
    </source>
</evidence>
<dbReference type="GO" id="GO:1901352">
    <property type="term" value="P:negative regulation of phosphatidylglycerol biosynthetic process"/>
    <property type="evidence" value="ECO:0007669"/>
    <property type="project" value="EnsemblFungi"/>
</dbReference>
<dbReference type="GO" id="GO:0006658">
    <property type="term" value="P:phosphatidylserine metabolic process"/>
    <property type="evidence" value="ECO:0007669"/>
    <property type="project" value="EnsemblFungi"/>
</dbReference>
<dbReference type="GO" id="GO:0009410">
    <property type="term" value="P:response to xenobiotic stimulus"/>
    <property type="evidence" value="ECO:0007669"/>
    <property type="project" value="EnsemblFungi"/>
</dbReference>
<dbReference type="STRING" id="1071382.H2AUI9"/>
<dbReference type="Pfam" id="PF00650">
    <property type="entry name" value="CRAL_TRIO"/>
    <property type="match status" value="1"/>
</dbReference>
<dbReference type="eggNOG" id="KOG1470">
    <property type="taxonomic scope" value="Eukaryota"/>
</dbReference>
<dbReference type="Gene3D" id="3.40.525.10">
    <property type="entry name" value="CRAL-TRIO lipid binding domain"/>
    <property type="match status" value="1"/>
</dbReference>
<dbReference type="SMART" id="SM01100">
    <property type="entry name" value="CRAL_TRIO_N"/>
    <property type="match status" value="1"/>
</dbReference>
<dbReference type="GO" id="GO:0005829">
    <property type="term" value="C:cytosol"/>
    <property type="evidence" value="ECO:0007669"/>
    <property type="project" value="EnsemblFungi"/>
</dbReference>
<dbReference type="GO" id="GO:0010008">
    <property type="term" value="C:endosome membrane"/>
    <property type="evidence" value="ECO:0007669"/>
    <property type="project" value="EnsemblFungi"/>
</dbReference>
<gene>
    <name evidence="6" type="primary">KAFR0D03910</name>
    <name evidence="6" type="ORF">KAFR_0D03910</name>
</gene>
<keyword evidence="2" id="KW-0492">Microsome</keyword>
<dbReference type="GO" id="GO:0016126">
    <property type="term" value="P:sterol biosynthetic process"/>
    <property type="evidence" value="ECO:0007669"/>
    <property type="project" value="EnsemblFungi"/>
</dbReference>
<dbReference type="HOGENOM" id="CLU_014001_1_1_1"/>
<dbReference type="RefSeq" id="XP_003957174.1">
    <property type="nucleotide sequence ID" value="XM_003957125.1"/>
</dbReference>
<dbReference type="GO" id="GO:0071944">
    <property type="term" value="C:cell periphery"/>
    <property type="evidence" value="ECO:0007669"/>
    <property type="project" value="EnsemblFungi"/>
</dbReference>
<dbReference type="GeneID" id="13882363"/>
<dbReference type="CDD" id="cd00170">
    <property type="entry name" value="SEC14"/>
    <property type="match status" value="1"/>
</dbReference>
<dbReference type="SMART" id="SM00516">
    <property type="entry name" value="SEC14"/>
    <property type="match status" value="1"/>
</dbReference>
<comment type="subcellular location">
    <subcellularLocation>
        <location evidence="1">Microsome</location>
    </subcellularLocation>
</comment>
<evidence type="ECO:0000313" key="7">
    <source>
        <dbReference type="Proteomes" id="UP000005220"/>
    </source>
</evidence>
<dbReference type="SUPFAM" id="SSF52087">
    <property type="entry name" value="CRAL/TRIO domain"/>
    <property type="match status" value="1"/>
</dbReference>
<dbReference type="PANTHER" id="PTHR45824:SF5">
    <property type="entry name" value="PHOSPHATIDYLINOSITOL TRANSFER PROTEIN PDR17"/>
    <property type="match status" value="1"/>
</dbReference>
<dbReference type="EMBL" id="HE650824">
    <property type="protein sequence ID" value="CCF58039.1"/>
    <property type="molecule type" value="Genomic_DNA"/>
</dbReference>
<dbReference type="InterPro" id="IPR036273">
    <property type="entry name" value="CRAL/TRIO_N_dom_sf"/>
</dbReference>